<dbReference type="Gene3D" id="3.40.1280.10">
    <property type="match status" value="1"/>
</dbReference>
<protein>
    <recommendedName>
        <fullName evidence="4 12">Ribosomal RNA small subunit methyltransferase E</fullName>
        <ecNumber evidence="3 12">2.1.1.193</ecNumber>
    </recommendedName>
</protein>
<comment type="function">
    <text evidence="10 12">Specifically methylates the N3 position of the uracil ring of uridine 1498 (m3U1498) in 16S rRNA. Acts on the fully assembled 30S ribosomal subunit.</text>
</comment>
<dbReference type="InterPro" id="IPR029026">
    <property type="entry name" value="tRNA_m1G_MTases_N"/>
</dbReference>
<evidence type="ECO:0000256" key="12">
    <source>
        <dbReference type="PIRNR" id="PIRNR015601"/>
    </source>
</evidence>
<feature type="domain" description="Ribosomal RNA small subunit methyltransferase E methyltransferase" evidence="13">
    <location>
        <begin position="86"/>
        <end position="246"/>
    </location>
</feature>
<dbReference type="InterPro" id="IPR015947">
    <property type="entry name" value="PUA-like_sf"/>
</dbReference>
<keyword evidence="6 12" id="KW-0698">rRNA processing</keyword>
<evidence type="ECO:0000256" key="1">
    <source>
        <dbReference type="ARBA" id="ARBA00004496"/>
    </source>
</evidence>
<dbReference type="FunFam" id="3.40.1280.10:FF:000023">
    <property type="entry name" value="Ribosomal RNA small subunit methyltransferase E"/>
    <property type="match status" value="1"/>
</dbReference>
<comment type="catalytic activity">
    <reaction evidence="11 12">
        <text>uridine(1498) in 16S rRNA + S-adenosyl-L-methionine = N(3)-methyluridine(1498) in 16S rRNA + S-adenosyl-L-homocysteine + H(+)</text>
        <dbReference type="Rhea" id="RHEA:42920"/>
        <dbReference type="Rhea" id="RHEA-COMP:10283"/>
        <dbReference type="Rhea" id="RHEA-COMP:10284"/>
        <dbReference type="ChEBI" id="CHEBI:15378"/>
        <dbReference type="ChEBI" id="CHEBI:57856"/>
        <dbReference type="ChEBI" id="CHEBI:59789"/>
        <dbReference type="ChEBI" id="CHEBI:65315"/>
        <dbReference type="ChEBI" id="CHEBI:74502"/>
        <dbReference type="EC" id="2.1.1.193"/>
    </reaction>
</comment>
<keyword evidence="5 12" id="KW-0963">Cytoplasm</keyword>
<evidence type="ECO:0000256" key="11">
    <source>
        <dbReference type="ARBA" id="ARBA00047944"/>
    </source>
</evidence>
<dbReference type="PIRSF" id="PIRSF015601">
    <property type="entry name" value="MTase_slr0722"/>
    <property type="match status" value="1"/>
</dbReference>
<dbReference type="InterPro" id="IPR046887">
    <property type="entry name" value="RsmE_PUA-like"/>
</dbReference>
<dbReference type="GO" id="GO:0070475">
    <property type="term" value="P:rRNA base methylation"/>
    <property type="evidence" value="ECO:0007669"/>
    <property type="project" value="TreeGrafter"/>
</dbReference>
<dbReference type="GO" id="GO:0005737">
    <property type="term" value="C:cytoplasm"/>
    <property type="evidence" value="ECO:0007669"/>
    <property type="project" value="UniProtKB-SubCell"/>
</dbReference>
<dbReference type="SUPFAM" id="SSF88697">
    <property type="entry name" value="PUA domain-like"/>
    <property type="match status" value="1"/>
</dbReference>
<evidence type="ECO:0000259" key="14">
    <source>
        <dbReference type="Pfam" id="PF20260"/>
    </source>
</evidence>
<dbReference type="PANTHER" id="PTHR30027">
    <property type="entry name" value="RIBOSOMAL RNA SMALL SUBUNIT METHYLTRANSFERASE E"/>
    <property type="match status" value="1"/>
</dbReference>
<dbReference type="EC" id="2.1.1.193" evidence="3 12"/>
<dbReference type="AlphaFoldDB" id="A0A6J4MVT8"/>
<dbReference type="PANTHER" id="PTHR30027:SF3">
    <property type="entry name" value="16S RRNA (URACIL(1498)-N(3))-METHYLTRANSFERASE"/>
    <property type="match status" value="1"/>
</dbReference>
<evidence type="ECO:0000256" key="2">
    <source>
        <dbReference type="ARBA" id="ARBA00005528"/>
    </source>
</evidence>
<comment type="similarity">
    <text evidence="2 12">Belongs to the RNA methyltransferase RsmE family.</text>
</comment>
<gene>
    <name evidence="15" type="ORF">AVDCRST_MAG47-1129</name>
</gene>
<keyword evidence="9 12" id="KW-0949">S-adenosyl-L-methionine</keyword>
<dbReference type="Pfam" id="PF20260">
    <property type="entry name" value="PUA_4"/>
    <property type="match status" value="1"/>
</dbReference>
<accession>A0A6J4MVT8</accession>
<keyword evidence="7 12" id="KW-0489">Methyltransferase</keyword>
<dbReference type="NCBIfam" id="TIGR00046">
    <property type="entry name" value="RsmE family RNA methyltransferase"/>
    <property type="match status" value="1"/>
</dbReference>
<dbReference type="InterPro" id="IPR006700">
    <property type="entry name" value="RsmE"/>
</dbReference>
<evidence type="ECO:0000256" key="10">
    <source>
        <dbReference type="ARBA" id="ARBA00025699"/>
    </source>
</evidence>
<name>A0A6J4MVT8_9ACTN</name>
<dbReference type="InterPro" id="IPR046886">
    <property type="entry name" value="RsmE_MTase_dom"/>
</dbReference>
<dbReference type="NCBIfam" id="NF008693">
    <property type="entry name" value="PRK11713.2-3"/>
    <property type="match status" value="1"/>
</dbReference>
<sequence length="254" mass="26256">MTLAMFVLPSVAEASVGEVLTLDGEEGHHAAVVRRIAVGEEISLTDGAGTVARCRVASTGGSTGGSTGRGSLTAEVREVVRTPAEMPRVVVVQAIPKGDRGELAVEMLTEVGADVIVPWAAARSIARWKGERADKALAKWRSAAREAAKQARRSWFPTVSDLASTDDVVALLAKASVRVVLHEAASGPLADVPVPGRGEIVIVVGPEGGITEEELSAFSAVGAEPLRLGSSVLRSSTAGVAAAAALLSRTPRWR</sequence>
<comment type="subcellular location">
    <subcellularLocation>
        <location evidence="1 12">Cytoplasm</location>
    </subcellularLocation>
</comment>
<evidence type="ECO:0000313" key="15">
    <source>
        <dbReference type="EMBL" id="CAA9370140.1"/>
    </source>
</evidence>
<dbReference type="GO" id="GO:0070042">
    <property type="term" value="F:rRNA (uridine-N3-)-methyltransferase activity"/>
    <property type="evidence" value="ECO:0007669"/>
    <property type="project" value="TreeGrafter"/>
</dbReference>
<dbReference type="Pfam" id="PF04452">
    <property type="entry name" value="Methyltrans_RNA"/>
    <property type="match status" value="1"/>
</dbReference>
<dbReference type="EMBL" id="CADCUK010000080">
    <property type="protein sequence ID" value="CAA9370140.1"/>
    <property type="molecule type" value="Genomic_DNA"/>
</dbReference>
<evidence type="ECO:0000256" key="8">
    <source>
        <dbReference type="ARBA" id="ARBA00022679"/>
    </source>
</evidence>
<feature type="domain" description="Ribosomal RNA small subunit methyltransferase E PUA-like" evidence="14">
    <location>
        <begin position="22"/>
        <end position="60"/>
    </location>
</feature>
<evidence type="ECO:0000256" key="5">
    <source>
        <dbReference type="ARBA" id="ARBA00022490"/>
    </source>
</evidence>
<evidence type="ECO:0000259" key="13">
    <source>
        <dbReference type="Pfam" id="PF04452"/>
    </source>
</evidence>
<evidence type="ECO:0000256" key="7">
    <source>
        <dbReference type="ARBA" id="ARBA00022603"/>
    </source>
</evidence>
<dbReference type="Gene3D" id="2.40.240.20">
    <property type="entry name" value="Hypothetical PUA domain-like, domain 1"/>
    <property type="match status" value="1"/>
</dbReference>
<reference evidence="15" key="1">
    <citation type="submission" date="2020-02" db="EMBL/GenBank/DDBJ databases">
        <authorList>
            <person name="Meier V. D."/>
        </authorList>
    </citation>
    <scope>NUCLEOTIDE SEQUENCE</scope>
    <source>
        <strain evidence="15">AVDCRST_MAG47</strain>
    </source>
</reference>
<proteinExistence type="inferred from homology"/>
<evidence type="ECO:0000256" key="3">
    <source>
        <dbReference type="ARBA" id="ARBA00012328"/>
    </source>
</evidence>
<organism evidence="15">
    <name type="scientific">uncultured Nocardioidaceae bacterium</name>
    <dbReference type="NCBI Taxonomy" id="253824"/>
    <lineage>
        <taxon>Bacteria</taxon>
        <taxon>Bacillati</taxon>
        <taxon>Actinomycetota</taxon>
        <taxon>Actinomycetes</taxon>
        <taxon>Propionibacteriales</taxon>
        <taxon>Nocardioidaceae</taxon>
        <taxon>environmental samples</taxon>
    </lineage>
</organism>
<evidence type="ECO:0000256" key="6">
    <source>
        <dbReference type="ARBA" id="ARBA00022552"/>
    </source>
</evidence>
<evidence type="ECO:0000256" key="9">
    <source>
        <dbReference type="ARBA" id="ARBA00022691"/>
    </source>
</evidence>
<dbReference type="CDD" id="cd18084">
    <property type="entry name" value="RsmE-like"/>
    <property type="match status" value="1"/>
</dbReference>
<evidence type="ECO:0000256" key="4">
    <source>
        <dbReference type="ARBA" id="ARBA00013673"/>
    </source>
</evidence>
<dbReference type="SUPFAM" id="SSF75217">
    <property type="entry name" value="alpha/beta knot"/>
    <property type="match status" value="1"/>
</dbReference>
<dbReference type="InterPro" id="IPR029028">
    <property type="entry name" value="Alpha/beta_knot_MTases"/>
</dbReference>
<keyword evidence="8 12" id="KW-0808">Transferase</keyword>